<dbReference type="InterPro" id="IPR023296">
    <property type="entry name" value="Glyco_hydro_beta-prop_sf"/>
</dbReference>
<feature type="domain" description="Beta-xylosidase C-terminal Concanavalin A-like" evidence="8">
    <location>
        <begin position="382"/>
        <end position="566"/>
    </location>
</feature>
<dbReference type="Proteomes" id="UP000241167">
    <property type="component" value="Unassembled WGS sequence"/>
</dbReference>
<dbReference type="InterPro" id="IPR051795">
    <property type="entry name" value="Glycosyl_Hydrlase_43"/>
</dbReference>
<dbReference type="Gene3D" id="2.115.10.20">
    <property type="entry name" value="Glycosyl hydrolase domain, family 43"/>
    <property type="match status" value="1"/>
</dbReference>
<gene>
    <name evidence="9" type="ORF">C7I55_18690</name>
</gene>
<evidence type="ECO:0000256" key="1">
    <source>
        <dbReference type="ARBA" id="ARBA00009865"/>
    </source>
</evidence>
<evidence type="ECO:0000256" key="4">
    <source>
        <dbReference type="PIRSR" id="PIRSR606710-1"/>
    </source>
</evidence>
<keyword evidence="2 6" id="KW-0378">Hydrolase</keyword>
<keyword evidence="3 6" id="KW-0326">Glycosidase</keyword>
<dbReference type="SUPFAM" id="SSF49899">
    <property type="entry name" value="Concanavalin A-like lectins/glucanases"/>
    <property type="match status" value="1"/>
</dbReference>
<feature type="active site" description="Proton donor" evidence="4">
    <location>
        <position position="238"/>
    </location>
</feature>
<organism evidence="9 10">
    <name type="scientific">Allosphingosinicella deserti</name>
    <dbReference type="NCBI Taxonomy" id="2116704"/>
    <lineage>
        <taxon>Bacteria</taxon>
        <taxon>Pseudomonadati</taxon>
        <taxon>Pseudomonadota</taxon>
        <taxon>Alphaproteobacteria</taxon>
        <taxon>Sphingomonadales</taxon>
        <taxon>Sphingomonadaceae</taxon>
        <taxon>Allosphingosinicella</taxon>
    </lineage>
</organism>
<dbReference type="OrthoDB" id="9801455at2"/>
<dbReference type="InterPro" id="IPR041542">
    <property type="entry name" value="GH43_C2"/>
</dbReference>
<dbReference type="PANTHER" id="PTHR42812:SF12">
    <property type="entry name" value="BETA-XYLOSIDASE-RELATED"/>
    <property type="match status" value="1"/>
</dbReference>
<comment type="caution">
    <text evidence="9">The sequence shown here is derived from an EMBL/GenBank/DDBJ whole genome shotgun (WGS) entry which is preliminary data.</text>
</comment>
<dbReference type="Pfam" id="PF04616">
    <property type="entry name" value="Glyco_hydro_43"/>
    <property type="match status" value="1"/>
</dbReference>
<accession>A0A2P7QKI2</accession>
<name>A0A2P7QKI2_9SPHN</name>
<dbReference type="Gene3D" id="2.60.120.200">
    <property type="match status" value="1"/>
</dbReference>
<keyword evidence="7" id="KW-0732">Signal</keyword>
<dbReference type="PROSITE" id="PS51257">
    <property type="entry name" value="PROKAR_LIPOPROTEIN"/>
    <property type="match status" value="1"/>
</dbReference>
<evidence type="ECO:0000256" key="7">
    <source>
        <dbReference type="SAM" id="SignalP"/>
    </source>
</evidence>
<evidence type="ECO:0000256" key="2">
    <source>
        <dbReference type="ARBA" id="ARBA00022801"/>
    </source>
</evidence>
<dbReference type="GO" id="GO:0005975">
    <property type="term" value="P:carbohydrate metabolic process"/>
    <property type="evidence" value="ECO:0007669"/>
    <property type="project" value="InterPro"/>
</dbReference>
<feature type="signal peptide" evidence="7">
    <location>
        <begin position="1"/>
        <end position="19"/>
    </location>
</feature>
<reference evidence="9 10" key="1">
    <citation type="submission" date="2018-03" db="EMBL/GenBank/DDBJ databases">
        <title>The draft genome of Sphingosinicella sp. GL-C-18.</title>
        <authorList>
            <person name="Liu L."/>
            <person name="Li L."/>
            <person name="Liang L."/>
            <person name="Zhang X."/>
            <person name="Wang T."/>
        </authorList>
    </citation>
    <scope>NUCLEOTIDE SEQUENCE [LARGE SCALE GENOMIC DNA]</scope>
    <source>
        <strain evidence="9 10">GL-C-18</strain>
    </source>
</reference>
<proteinExistence type="inferred from homology"/>
<sequence>MRSAIAALAPILLAACAIAPPADRKRPATADFEWFAYGGSDRSDEAVRPGPEDYRNPIMKGFYPDPSITRVGDDYYLVNSTFSWFPGIPVFHSRDLVNWTQIGNAIDRPDQLDFGRLGMSRGVFAPAISHHADTFYIVNTCVDCGGNFVITATDPAGPWSDPIWLPDLEGGIDPSLFFDEDGSAWIVNNGPPVGTPLYEGHRALWLQRFDPGARRTVGPRTLLVNGGVDIARKPVWIEGPHIFRKDGFYYLTAAEGGTEVNHSQVVLRSRTVTGPYVPFPGNPILTQRDLAADRPNPITSAGHADLVETKTGEWWATFLAVRPYEGDFYNTGRETFLLPVTWENGWPRITAPGQAIPLTHRRPNLPAMTAPPVPTSGAFSVREEFDGAALPPNWAMMRNPRERWYTIGDGRLSLQPRPVSLGAFGNPSLLGRRQQHLNAEASTALRFVPRREGDEAGLAAIQNDEFWFFLSVSQKGGERVVKLERRAGGTDPADGVEIAAAPLAGDPDAPVYLRIRARGAEYDFFYATREGDWRPLREGEDGRILSTRVAGGFVGTFFGVHAFSATTLPSPARP</sequence>
<dbReference type="SUPFAM" id="SSF75005">
    <property type="entry name" value="Arabinanase/levansucrase/invertase"/>
    <property type="match status" value="1"/>
</dbReference>
<evidence type="ECO:0000259" key="8">
    <source>
        <dbReference type="Pfam" id="PF17851"/>
    </source>
</evidence>
<evidence type="ECO:0000313" key="9">
    <source>
        <dbReference type="EMBL" id="PSJ38462.1"/>
    </source>
</evidence>
<protein>
    <submittedName>
        <fullName evidence="9">Glycoside hydrolase 43 family protein</fullName>
    </submittedName>
</protein>
<evidence type="ECO:0000256" key="5">
    <source>
        <dbReference type="PIRSR" id="PIRSR606710-2"/>
    </source>
</evidence>
<feature type="active site" description="Proton acceptor" evidence="4">
    <location>
        <position position="65"/>
    </location>
</feature>
<evidence type="ECO:0000256" key="3">
    <source>
        <dbReference type="ARBA" id="ARBA00023295"/>
    </source>
</evidence>
<feature type="site" description="Important for catalytic activity, responsible for pKa modulation of the active site Glu and correct orientation of both the proton donor and substrate" evidence="5">
    <location>
        <position position="173"/>
    </location>
</feature>
<dbReference type="InterPro" id="IPR013320">
    <property type="entry name" value="ConA-like_dom_sf"/>
</dbReference>
<dbReference type="EMBL" id="PXYI01000006">
    <property type="protein sequence ID" value="PSJ38462.1"/>
    <property type="molecule type" value="Genomic_DNA"/>
</dbReference>
<dbReference type="CDD" id="cd18617">
    <property type="entry name" value="GH43_XynB-like"/>
    <property type="match status" value="1"/>
</dbReference>
<evidence type="ECO:0000256" key="6">
    <source>
        <dbReference type="RuleBase" id="RU361187"/>
    </source>
</evidence>
<dbReference type="InterPro" id="IPR006710">
    <property type="entry name" value="Glyco_hydro_43"/>
</dbReference>
<dbReference type="PANTHER" id="PTHR42812">
    <property type="entry name" value="BETA-XYLOSIDASE"/>
    <property type="match status" value="1"/>
</dbReference>
<evidence type="ECO:0000313" key="10">
    <source>
        <dbReference type="Proteomes" id="UP000241167"/>
    </source>
</evidence>
<feature type="chain" id="PRO_5015108807" evidence="7">
    <location>
        <begin position="20"/>
        <end position="574"/>
    </location>
</feature>
<comment type="similarity">
    <text evidence="1 6">Belongs to the glycosyl hydrolase 43 family.</text>
</comment>
<keyword evidence="10" id="KW-1185">Reference proteome</keyword>
<dbReference type="AlphaFoldDB" id="A0A2P7QKI2"/>
<dbReference type="Pfam" id="PF17851">
    <property type="entry name" value="GH43_C2"/>
    <property type="match status" value="1"/>
</dbReference>
<dbReference type="GO" id="GO:0004553">
    <property type="term" value="F:hydrolase activity, hydrolyzing O-glycosyl compounds"/>
    <property type="evidence" value="ECO:0007669"/>
    <property type="project" value="InterPro"/>
</dbReference>